<proteinExistence type="predicted"/>
<keyword evidence="2" id="KW-0732">Signal</keyword>
<dbReference type="RefSeq" id="WP_076981345.1">
    <property type="nucleotide sequence ID" value="NZ_CP019127.1"/>
</dbReference>
<name>A0A1P8QYH5_9RHOB</name>
<sequence length="564" mass="62534">MEKTLKKVSRYWHTLRHLKAEQILFQLWRRVWHPKARRGVALSERAPASVWTAPIPTRASFAPPDRFEFLGQAGHLSELGWDGAGRDKLWRYNQHYFGDLLAADAAQRSQAHHALIADWIAANPPGQGTGWEPYPTSLRIVAWIKWALAGQGLSDAARASLADQARWLTRNLERHILGNHLLANAKALVFAGLYFEGPEARNWRRLGLRILDREIPEQILPDGGHFELSPMYHIVMLEDVLDLINLTRCLAPVPDAPLARAVAQWEARVPDMLRWMALLSHPDGEIAFFNDATIGIAPPPAAARAYAARLGLSPAETGGPGPEGGALRLPDSGYARLECGPAVLLADTAPVGPDYLPGHAHADSLSFELSLKGRRLIVNSGTSVYGSGAERLRQRGTEAHSTLVLDGEDSSEVWGGFRVARRARILDPRLERHADRLMLEAGHDGYARLPGAPRHHRQWELRDDSLLVRDRVHSPRKGSLPTHHRAEVIFLLTPEWQAQSLSARNARLTGPDGNVQVATSAGTLLVEPGSWHPGFGRHEPCTRLRVQLEGALPLDIETRLTWEP</sequence>
<accession>A0A2M9D452</accession>
<dbReference type="GO" id="GO:0042597">
    <property type="term" value="C:periplasmic space"/>
    <property type="evidence" value="ECO:0007669"/>
    <property type="project" value="UniProtKB-SubCell"/>
</dbReference>
<dbReference type="Gene3D" id="2.70.98.70">
    <property type="match status" value="1"/>
</dbReference>
<dbReference type="InterPro" id="IPR008929">
    <property type="entry name" value="Chondroitin_lyas"/>
</dbReference>
<evidence type="ECO:0000313" key="7">
    <source>
        <dbReference type="EMBL" id="APX91422.1"/>
    </source>
</evidence>
<evidence type="ECO:0000256" key="4">
    <source>
        <dbReference type="ARBA" id="ARBA00023239"/>
    </source>
</evidence>
<dbReference type="AlphaFoldDB" id="A0A1P8QYH5"/>
<keyword evidence="3" id="KW-0574">Periplasm</keyword>
<dbReference type="OrthoDB" id="9763014at2"/>
<dbReference type="PANTHER" id="PTHR39210">
    <property type="entry name" value="HEPARIN-SULFATE LYASE"/>
    <property type="match status" value="1"/>
</dbReference>
<dbReference type="PANTHER" id="PTHR39210:SF1">
    <property type="entry name" value="HEPARIN-SULFATE LYASE"/>
    <property type="match status" value="1"/>
</dbReference>
<feature type="domain" description="Heparin-sulfate lyase N-terminal" evidence="6">
    <location>
        <begin position="160"/>
        <end position="293"/>
    </location>
</feature>
<evidence type="ECO:0000256" key="1">
    <source>
        <dbReference type="ARBA" id="ARBA00004418"/>
    </source>
</evidence>
<evidence type="ECO:0000256" key="2">
    <source>
        <dbReference type="ARBA" id="ARBA00022729"/>
    </source>
</evidence>
<dbReference type="EMBL" id="CP019127">
    <property type="protein sequence ID" value="APX91422.1"/>
    <property type="molecule type" value="Genomic_DNA"/>
</dbReference>
<keyword evidence="7" id="KW-0614">Plasmid</keyword>
<protein>
    <submittedName>
        <fullName evidence="7">Uncharacterized protein</fullName>
    </submittedName>
</protein>
<evidence type="ECO:0000259" key="6">
    <source>
        <dbReference type="Pfam" id="PF16889"/>
    </source>
</evidence>
<evidence type="ECO:0000256" key="3">
    <source>
        <dbReference type="ARBA" id="ARBA00022764"/>
    </source>
</evidence>
<geneLocation type="plasmid" evidence="7">
    <name>unnamed</name>
</geneLocation>
<feature type="domain" description="Heparinase II/III-like C-terminal" evidence="5">
    <location>
        <begin position="327"/>
        <end position="549"/>
    </location>
</feature>
<reference evidence="7" key="1">
    <citation type="submission" date="2017-01" db="EMBL/GenBank/DDBJ databases">
        <title>Genomic analysis of Xuhuaishuia manganoxidans DY6-4.</title>
        <authorList>
            <person name="Wang X."/>
        </authorList>
    </citation>
    <scope>NUCLEOTIDE SEQUENCE</scope>
    <source>
        <strain evidence="7">DY6-4</strain>
        <plasmid evidence="7">unnamed</plasmid>
    </source>
</reference>
<dbReference type="InterPro" id="IPR012480">
    <property type="entry name" value="Hepar_II_III_C"/>
</dbReference>
<dbReference type="Pfam" id="PF07940">
    <property type="entry name" value="Hepar_II_III_C"/>
    <property type="match status" value="1"/>
</dbReference>
<keyword evidence="4" id="KW-0456">Lyase</keyword>
<dbReference type="InterPro" id="IPR031680">
    <property type="entry name" value="Hepar_II_III_N"/>
</dbReference>
<dbReference type="Pfam" id="PF16889">
    <property type="entry name" value="Hepar_II_III_N"/>
    <property type="match status" value="1"/>
</dbReference>
<accession>A0A1P8QYH5</accession>
<dbReference type="GO" id="GO:0016829">
    <property type="term" value="F:lyase activity"/>
    <property type="evidence" value="ECO:0007669"/>
    <property type="project" value="UniProtKB-KW"/>
</dbReference>
<comment type="subcellular location">
    <subcellularLocation>
        <location evidence="1">Periplasm</location>
    </subcellularLocation>
</comment>
<evidence type="ECO:0000259" key="5">
    <source>
        <dbReference type="Pfam" id="PF07940"/>
    </source>
</evidence>
<dbReference type="SUPFAM" id="SSF48230">
    <property type="entry name" value="Chondroitin AC/alginate lyase"/>
    <property type="match status" value="1"/>
</dbReference>
<gene>
    <name evidence="7" type="ORF">BV394_16160</name>
</gene>
<organism evidence="7">
    <name type="scientific">Brevirhabdus pacifica</name>
    <dbReference type="NCBI Taxonomy" id="1267768"/>
    <lineage>
        <taxon>Bacteria</taxon>
        <taxon>Pseudomonadati</taxon>
        <taxon>Pseudomonadota</taxon>
        <taxon>Alphaproteobacteria</taxon>
        <taxon>Rhodobacterales</taxon>
        <taxon>Paracoccaceae</taxon>
        <taxon>Brevirhabdus</taxon>
    </lineage>
</organism>
<dbReference type="Gene3D" id="1.50.10.100">
    <property type="entry name" value="Chondroitin AC/alginate lyase"/>
    <property type="match status" value="1"/>
</dbReference>